<dbReference type="GO" id="GO:0004869">
    <property type="term" value="F:cysteine-type endopeptidase inhibitor activity"/>
    <property type="evidence" value="ECO:0007669"/>
    <property type="project" value="UniProtKB-KW"/>
</dbReference>
<keyword evidence="4" id="KW-0732">Signal</keyword>
<evidence type="ECO:0000256" key="1">
    <source>
        <dbReference type="ARBA" id="ARBA00007233"/>
    </source>
</evidence>
<feature type="domain" description="Cystatin" evidence="5">
    <location>
        <begin position="24"/>
        <end position="117"/>
    </location>
</feature>
<protein>
    <submittedName>
        <fullName evidence="6">Cysteine proteinase inhibitor 5</fullName>
    </submittedName>
</protein>
<feature type="signal peptide" evidence="4">
    <location>
        <begin position="1"/>
        <end position="24"/>
    </location>
</feature>
<reference evidence="6" key="1">
    <citation type="journal article" date="2023" name="Nat. Commun.">
        <title>Diploid and tetraploid genomes of Acorus and the evolution of monocots.</title>
        <authorList>
            <person name="Ma L."/>
            <person name="Liu K.W."/>
            <person name="Li Z."/>
            <person name="Hsiao Y.Y."/>
            <person name="Qi Y."/>
            <person name="Fu T."/>
            <person name="Tang G.D."/>
            <person name="Zhang D."/>
            <person name="Sun W.H."/>
            <person name="Liu D.K."/>
            <person name="Li Y."/>
            <person name="Chen G.Z."/>
            <person name="Liu X.D."/>
            <person name="Liao X.Y."/>
            <person name="Jiang Y.T."/>
            <person name="Yu X."/>
            <person name="Hao Y."/>
            <person name="Huang J."/>
            <person name="Zhao X.W."/>
            <person name="Ke S."/>
            <person name="Chen Y.Y."/>
            <person name="Wu W.L."/>
            <person name="Hsu J.L."/>
            <person name="Lin Y.F."/>
            <person name="Huang M.D."/>
            <person name="Li C.Y."/>
            <person name="Huang L."/>
            <person name="Wang Z.W."/>
            <person name="Zhao X."/>
            <person name="Zhong W.Y."/>
            <person name="Peng D.H."/>
            <person name="Ahmad S."/>
            <person name="Lan S."/>
            <person name="Zhang J.S."/>
            <person name="Tsai W.C."/>
            <person name="Van de Peer Y."/>
            <person name="Liu Z.J."/>
        </authorList>
    </citation>
    <scope>NUCLEOTIDE SEQUENCE</scope>
    <source>
        <strain evidence="6">SCP</strain>
    </source>
</reference>
<reference evidence="6" key="2">
    <citation type="submission" date="2023-06" db="EMBL/GenBank/DDBJ databases">
        <authorList>
            <person name="Ma L."/>
            <person name="Liu K.-W."/>
            <person name="Li Z."/>
            <person name="Hsiao Y.-Y."/>
            <person name="Qi Y."/>
            <person name="Fu T."/>
            <person name="Tang G."/>
            <person name="Zhang D."/>
            <person name="Sun W.-H."/>
            <person name="Liu D.-K."/>
            <person name="Li Y."/>
            <person name="Chen G.-Z."/>
            <person name="Liu X.-D."/>
            <person name="Liao X.-Y."/>
            <person name="Jiang Y.-T."/>
            <person name="Yu X."/>
            <person name="Hao Y."/>
            <person name="Huang J."/>
            <person name="Zhao X.-W."/>
            <person name="Ke S."/>
            <person name="Chen Y.-Y."/>
            <person name="Wu W.-L."/>
            <person name="Hsu J.-L."/>
            <person name="Lin Y.-F."/>
            <person name="Huang M.-D."/>
            <person name="Li C.-Y."/>
            <person name="Huang L."/>
            <person name="Wang Z.-W."/>
            <person name="Zhao X."/>
            <person name="Zhong W.-Y."/>
            <person name="Peng D.-H."/>
            <person name="Ahmad S."/>
            <person name="Lan S."/>
            <person name="Zhang J.-S."/>
            <person name="Tsai W.-C."/>
            <person name="Van De Peer Y."/>
            <person name="Liu Z.-J."/>
        </authorList>
    </citation>
    <scope>NUCLEOTIDE SEQUENCE</scope>
    <source>
        <strain evidence="6">SCP</strain>
        <tissue evidence="6">Leaves</tissue>
    </source>
</reference>
<evidence type="ECO:0000313" key="6">
    <source>
        <dbReference type="EMBL" id="KAK1273632.1"/>
    </source>
</evidence>
<dbReference type="SUPFAM" id="SSF54403">
    <property type="entry name" value="Cystatin/monellin"/>
    <property type="match status" value="1"/>
</dbReference>
<dbReference type="InterPro" id="IPR000010">
    <property type="entry name" value="Cystatin_dom"/>
</dbReference>
<keyword evidence="3" id="KW-0789">Thiol protease inhibitor</keyword>
<comment type="similarity">
    <text evidence="1">Belongs to the cystatin family. Phytocystatin subfamily.</text>
</comment>
<dbReference type="AlphaFoldDB" id="A0AAV9BBC3"/>
<dbReference type="SMART" id="SM00043">
    <property type="entry name" value="CY"/>
    <property type="match status" value="1"/>
</dbReference>
<comment type="caution">
    <text evidence="6">The sequence shown here is derived from an EMBL/GenBank/DDBJ whole genome shotgun (WGS) entry which is preliminary data.</text>
</comment>
<evidence type="ECO:0000256" key="2">
    <source>
        <dbReference type="ARBA" id="ARBA00022690"/>
    </source>
</evidence>
<sequence length="120" mass="13525">MRFQTPPRLLLLLLSFLLFNIATAIVGGWTPIKDVNDPHVRDIGRYAVDRHERLTGENLQFNDILSGETQVVEGVNYRLVISANEVVGAPSSAKKYEAVVWEKAWEGFRNLTSFKPINNA</sequence>
<dbReference type="PANTHER" id="PTHR47364">
    <property type="entry name" value="CYSTEINE PROTEINASE INHIBITOR 5"/>
    <property type="match status" value="1"/>
</dbReference>
<dbReference type="EMBL" id="JAUJYN010000004">
    <property type="protein sequence ID" value="KAK1273632.1"/>
    <property type="molecule type" value="Genomic_DNA"/>
</dbReference>
<dbReference type="InterPro" id="IPR046350">
    <property type="entry name" value="Cystatin_sf"/>
</dbReference>
<dbReference type="Gene3D" id="3.10.450.10">
    <property type="match status" value="1"/>
</dbReference>
<gene>
    <name evidence="6" type="ORF">QJS04_geneDACA022696</name>
</gene>
<evidence type="ECO:0000256" key="4">
    <source>
        <dbReference type="SAM" id="SignalP"/>
    </source>
</evidence>
<feature type="chain" id="PRO_5043328472" evidence="4">
    <location>
        <begin position="25"/>
        <end position="120"/>
    </location>
</feature>
<dbReference type="PANTHER" id="PTHR47364:SF2">
    <property type="entry name" value="CYSTEINE PROTEINASE INHIBITOR 5"/>
    <property type="match status" value="1"/>
</dbReference>
<keyword evidence="7" id="KW-1185">Reference proteome</keyword>
<name>A0AAV9BBC3_ACOGR</name>
<keyword evidence="2" id="KW-0646">Protease inhibitor</keyword>
<dbReference type="Pfam" id="PF16845">
    <property type="entry name" value="SQAPI"/>
    <property type="match status" value="1"/>
</dbReference>
<evidence type="ECO:0000313" key="7">
    <source>
        <dbReference type="Proteomes" id="UP001179952"/>
    </source>
</evidence>
<organism evidence="6 7">
    <name type="scientific">Acorus gramineus</name>
    <name type="common">Dwarf sweet flag</name>
    <dbReference type="NCBI Taxonomy" id="55184"/>
    <lineage>
        <taxon>Eukaryota</taxon>
        <taxon>Viridiplantae</taxon>
        <taxon>Streptophyta</taxon>
        <taxon>Embryophyta</taxon>
        <taxon>Tracheophyta</taxon>
        <taxon>Spermatophyta</taxon>
        <taxon>Magnoliopsida</taxon>
        <taxon>Liliopsida</taxon>
        <taxon>Acoraceae</taxon>
        <taxon>Acorus</taxon>
    </lineage>
</organism>
<dbReference type="Proteomes" id="UP001179952">
    <property type="component" value="Unassembled WGS sequence"/>
</dbReference>
<dbReference type="CDD" id="cd00042">
    <property type="entry name" value="CY"/>
    <property type="match status" value="1"/>
</dbReference>
<accession>A0AAV9BBC3</accession>
<proteinExistence type="inferred from homology"/>
<evidence type="ECO:0000259" key="5">
    <source>
        <dbReference type="SMART" id="SM00043"/>
    </source>
</evidence>
<evidence type="ECO:0000256" key="3">
    <source>
        <dbReference type="ARBA" id="ARBA00022704"/>
    </source>
</evidence>